<dbReference type="NCBIfam" id="TIGR02532">
    <property type="entry name" value="IV_pilin_GFxxxE"/>
    <property type="match status" value="1"/>
</dbReference>
<dbReference type="RefSeq" id="WP_119087944.1">
    <property type="nucleotide sequence ID" value="NZ_QXIV01000044.1"/>
</dbReference>
<evidence type="ECO:0000313" key="5">
    <source>
        <dbReference type="Proteomes" id="UP000266042"/>
    </source>
</evidence>
<keyword evidence="4" id="KW-1185">Reference proteome</keyword>
<sequence>MNKETGRTRSRGFTLIEVIIVVGVIIILAAAAVPSFGSTLARMRIQSNASQMVQDLQLVRASAITYQQDLYVYVCTSPAASRTTYYYELFQKDPLTTVPTHYTPMDAPVSGKFVKKVALYNMSFGGPFWSGPTNISPTLTTLDGRQYVVFAFCCGEGSNFRGQPGIVSSTLAPPYTAFSGVVGIPVVDSSSRTWYVTVSPTGQAGSSGVSP</sequence>
<dbReference type="AlphaFoldDB" id="A0A398DKC3"/>
<dbReference type="Pfam" id="PF07963">
    <property type="entry name" value="N_methyl"/>
    <property type="match status" value="1"/>
</dbReference>
<dbReference type="Gene3D" id="3.30.700.10">
    <property type="entry name" value="Glycoprotein, Type 4 Pilin"/>
    <property type="match status" value="1"/>
</dbReference>
<reference evidence="4 5" key="1">
    <citation type="submission" date="2018-09" db="EMBL/GenBank/DDBJ databases">
        <title>Discovery and Ecogenomic Context for Candidatus Cryosericales, a Global Caldiserica Order Active in Thawing Permafrost.</title>
        <authorList>
            <person name="Martinez M.A."/>
            <person name="Woodcroft B.J."/>
            <person name="Ignacio Espinoza J.C."/>
            <person name="Zayed A."/>
            <person name="Singleton C.M."/>
            <person name="Boyd J."/>
            <person name="Li Y.-F."/>
            <person name="Purvine S."/>
            <person name="Maughan H."/>
            <person name="Hodgkins S.B."/>
            <person name="Anderson D."/>
            <person name="Sederholm M."/>
            <person name="Temperton B."/>
            <person name="Saleska S.R."/>
            <person name="Tyson G.W."/>
            <person name="Rich V.I."/>
        </authorList>
    </citation>
    <scope>NUCLEOTIDE SEQUENCE [LARGE SCALE GENOMIC DNA]</scope>
    <source>
        <strain evidence="3 4">SMC2</strain>
        <strain evidence="2 5">SMC3</strain>
    </source>
</reference>
<evidence type="ECO:0000313" key="3">
    <source>
        <dbReference type="EMBL" id="RIE12607.1"/>
    </source>
</evidence>
<proteinExistence type="predicted"/>
<feature type="transmembrane region" description="Helical" evidence="1">
    <location>
        <begin position="12"/>
        <end position="33"/>
    </location>
</feature>
<dbReference type="Proteomes" id="UP000265724">
    <property type="component" value="Unassembled WGS sequence"/>
</dbReference>
<dbReference type="InterPro" id="IPR045584">
    <property type="entry name" value="Pilin-like"/>
</dbReference>
<comment type="caution">
    <text evidence="2">The sequence shown here is derived from an EMBL/GenBank/DDBJ whole genome shotgun (WGS) entry which is preliminary data.</text>
</comment>
<keyword evidence="1" id="KW-0472">Membrane</keyword>
<keyword evidence="1" id="KW-1133">Transmembrane helix</keyword>
<dbReference type="SUPFAM" id="SSF54523">
    <property type="entry name" value="Pili subunits"/>
    <property type="match status" value="1"/>
</dbReference>
<dbReference type="EMBL" id="QXIW01000030">
    <property type="protein sequence ID" value="RIE12567.1"/>
    <property type="molecule type" value="Genomic_DNA"/>
</dbReference>
<dbReference type="EMBL" id="QXIX01000053">
    <property type="protein sequence ID" value="RIE12607.1"/>
    <property type="molecule type" value="Genomic_DNA"/>
</dbReference>
<protein>
    <submittedName>
        <fullName evidence="2">Prepilin-type N-terminal cleavage/methylation domain-containing protein</fullName>
    </submittedName>
</protein>
<dbReference type="PROSITE" id="PS00409">
    <property type="entry name" value="PROKAR_NTER_METHYL"/>
    <property type="match status" value="1"/>
</dbReference>
<evidence type="ECO:0000313" key="2">
    <source>
        <dbReference type="EMBL" id="RIE12567.1"/>
    </source>
</evidence>
<evidence type="ECO:0000256" key="1">
    <source>
        <dbReference type="SAM" id="Phobius"/>
    </source>
</evidence>
<keyword evidence="1" id="KW-0812">Transmembrane</keyword>
<gene>
    <name evidence="3" type="ORF">SMC2_06790</name>
    <name evidence="2" type="ORF">SMC3_06600</name>
</gene>
<name>A0A398DKC3_9BACT</name>
<organism evidence="2 5">
    <name type="scientific">Candidatus Cryosericum hinesii</name>
    <dbReference type="NCBI Taxonomy" id="2290915"/>
    <lineage>
        <taxon>Bacteria</taxon>
        <taxon>Pseudomonadati</taxon>
        <taxon>Caldisericota/Cryosericota group</taxon>
        <taxon>Candidatus Cryosericota</taxon>
        <taxon>Candidatus Cryosericia</taxon>
        <taxon>Candidatus Cryosericales</taxon>
        <taxon>Candidatus Cryosericaceae</taxon>
        <taxon>Candidatus Cryosericum</taxon>
    </lineage>
</organism>
<accession>A0A398DKC3</accession>
<dbReference type="InterPro" id="IPR012902">
    <property type="entry name" value="N_methyl_site"/>
</dbReference>
<evidence type="ECO:0000313" key="4">
    <source>
        <dbReference type="Proteomes" id="UP000265724"/>
    </source>
</evidence>
<dbReference type="Proteomes" id="UP000266042">
    <property type="component" value="Unassembled WGS sequence"/>
</dbReference>